<protein>
    <recommendedName>
        <fullName evidence="1">YtkA-like domain-containing protein</fullName>
    </recommendedName>
</protein>
<dbReference type="Pfam" id="PF13115">
    <property type="entry name" value="YtkA"/>
    <property type="match status" value="1"/>
</dbReference>
<evidence type="ECO:0000259" key="1">
    <source>
        <dbReference type="Pfam" id="PF13115"/>
    </source>
</evidence>
<evidence type="ECO:0000313" key="2">
    <source>
        <dbReference type="EMBL" id="KKN82863.1"/>
    </source>
</evidence>
<gene>
    <name evidence="2" type="ORF">LCGC14_0305320</name>
</gene>
<reference evidence="2" key="1">
    <citation type="journal article" date="2015" name="Nature">
        <title>Complex archaea that bridge the gap between prokaryotes and eukaryotes.</title>
        <authorList>
            <person name="Spang A."/>
            <person name="Saw J.H."/>
            <person name="Jorgensen S.L."/>
            <person name="Zaremba-Niedzwiedzka K."/>
            <person name="Martijn J."/>
            <person name="Lind A.E."/>
            <person name="van Eijk R."/>
            <person name="Schleper C."/>
            <person name="Guy L."/>
            <person name="Ettema T.J."/>
        </authorList>
    </citation>
    <scope>NUCLEOTIDE SEQUENCE</scope>
</reference>
<accession>A0A0F9WVC2</accession>
<dbReference type="EMBL" id="LAZR01000194">
    <property type="protein sequence ID" value="KKN82863.1"/>
    <property type="molecule type" value="Genomic_DNA"/>
</dbReference>
<comment type="caution">
    <text evidence="2">The sequence shown here is derived from an EMBL/GenBank/DDBJ whole genome shotgun (WGS) entry which is preliminary data.</text>
</comment>
<dbReference type="InterPro" id="IPR032693">
    <property type="entry name" value="YtkA-like_dom"/>
</dbReference>
<proteinExistence type="predicted"/>
<organism evidence="2">
    <name type="scientific">marine sediment metagenome</name>
    <dbReference type="NCBI Taxonomy" id="412755"/>
    <lineage>
        <taxon>unclassified sequences</taxon>
        <taxon>metagenomes</taxon>
        <taxon>ecological metagenomes</taxon>
    </lineage>
</organism>
<dbReference type="AlphaFoldDB" id="A0A0F9WVC2"/>
<sequence>MPHIISRFCAAFAAASLLTVSAVQAGEADYAFELVETVYSVSDNAVLTLRLTDLRSQQPVEGAIIFATRVDMEPDGMAMMTSQITALPVETLGEYRFATDLSMEGNWQISVAAKVQGEAETVQARIVIEVQE</sequence>
<feature type="domain" description="YtkA-like" evidence="1">
    <location>
        <begin position="26"/>
        <end position="111"/>
    </location>
</feature>
<name>A0A0F9WVC2_9ZZZZ</name>